<protein>
    <submittedName>
        <fullName evidence="3">DUF6412 domain-containing protein</fullName>
    </submittedName>
</protein>
<dbReference type="Proteomes" id="UP001589535">
    <property type="component" value="Unassembled WGS sequence"/>
</dbReference>
<comment type="caution">
    <text evidence="3">The sequence shown here is derived from an EMBL/GenBank/DDBJ whole genome shotgun (WGS) entry which is preliminary data.</text>
</comment>
<gene>
    <name evidence="3" type="ORF">ACFFTO_00540</name>
</gene>
<name>A0ABV5TUC4_9PSEU</name>
<feature type="region of interest" description="Disordered" evidence="1">
    <location>
        <begin position="69"/>
        <end position="98"/>
    </location>
</feature>
<feature type="compositionally biased region" description="Low complexity" evidence="1">
    <location>
        <begin position="89"/>
        <end position="98"/>
    </location>
</feature>
<proteinExistence type="predicted"/>
<evidence type="ECO:0000256" key="2">
    <source>
        <dbReference type="SAM" id="Phobius"/>
    </source>
</evidence>
<feature type="transmembrane region" description="Helical" evidence="2">
    <location>
        <begin position="20"/>
        <end position="43"/>
    </location>
</feature>
<evidence type="ECO:0000313" key="4">
    <source>
        <dbReference type="Proteomes" id="UP001589535"/>
    </source>
</evidence>
<evidence type="ECO:0000256" key="1">
    <source>
        <dbReference type="SAM" id="MobiDB-lite"/>
    </source>
</evidence>
<feature type="compositionally biased region" description="Basic and acidic residues" evidence="1">
    <location>
        <begin position="71"/>
        <end position="82"/>
    </location>
</feature>
<keyword evidence="4" id="KW-1185">Reference proteome</keyword>
<keyword evidence="2" id="KW-1133">Transmembrane helix</keyword>
<dbReference type="EMBL" id="JBHMBK010000001">
    <property type="protein sequence ID" value="MFB9682652.1"/>
    <property type="molecule type" value="Genomic_DNA"/>
</dbReference>
<dbReference type="RefSeq" id="WP_378188639.1">
    <property type="nucleotide sequence ID" value="NZ_JBHMBK010000001.1"/>
</dbReference>
<keyword evidence="2" id="KW-0812">Transmembrane</keyword>
<reference evidence="3 4" key="1">
    <citation type="submission" date="2024-09" db="EMBL/GenBank/DDBJ databases">
        <authorList>
            <person name="Sun Q."/>
            <person name="Mori K."/>
        </authorList>
    </citation>
    <scope>NUCLEOTIDE SEQUENCE [LARGE SCALE GENOMIC DNA]</scope>
    <source>
        <strain evidence="3 4">JCM 13852</strain>
    </source>
</reference>
<organism evidence="3 4">
    <name type="scientific">Amycolatopsis plumensis</name>
    <dbReference type="NCBI Taxonomy" id="236508"/>
    <lineage>
        <taxon>Bacteria</taxon>
        <taxon>Bacillati</taxon>
        <taxon>Actinomycetota</taxon>
        <taxon>Actinomycetes</taxon>
        <taxon>Pseudonocardiales</taxon>
        <taxon>Pseudonocardiaceae</taxon>
        <taxon>Amycolatopsis</taxon>
    </lineage>
</organism>
<keyword evidence="2" id="KW-0472">Membrane</keyword>
<evidence type="ECO:0000313" key="3">
    <source>
        <dbReference type="EMBL" id="MFB9682652.1"/>
    </source>
</evidence>
<sequence length="98" mass="10347">MLEGRGSAVHALLELAFPALTSPTALVAFASLAAASLLVVLLVGSTHRAELALWSAPVRSRATALRRRARRAESIRLRDPGRPGRSRPRAPGSRSTAA</sequence>
<dbReference type="InterPro" id="IPR045635">
    <property type="entry name" value="DUF6412"/>
</dbReference>
<accession>A0ABV5TUC4</accession>
<dbReference type="Pfam" id="PF19950">
    <property type="entry name" value="DUF6412"/>
    <property type="match status" value="1"/>
</dbReference>